<organism evidence="1">
    <name type="scientific">Harvfovirus sp</name>
    <dbReference type="NCBI Taxonomy" id="2487768"/>
    <lineage>
        <taxon>Viruses</taxon>
        <taxon>Varidnaviria</taxon>
        <taxon>Bamfordvirae</taxon>
        <taxon>Nucleocytoviricota</taxon>
        <taxon>Megaviricetes</taxon>
        <taxon>Imitervirales</taxon>
        <taxon>Mimiviridae</taxon>
        <taxon>Klosneuvirinae</taxon>
    </lineage>
</organism>
<proteinExistence type="predicted"/>
<evidence type="ECO:0000313" key="1">
    <source>
        <dbReference type="EMBL" id="AYV81124.1"/>
    </source>
</evidence>
<protein>
    <submittedName>
        <fullName evidence="1">Uncharacterized protein</fullName>
    </submittedName>
</protein>
<sequence length="232" mass="26545">MALRIVSLFTDGVKDTVPIIYVSDNILTENLKGRDIINLAVDSFLNLLNDLHKVKDSEVVCLSLFIDSGKEILNLIAGDKDYSLQIKYHYPVLEDVTIIQGLEFDCELQLNRKIYCELAKCSKVTVNSERIMLDCTRYSVNCAFGKDNKILNKGQYSEGCVHLASSFMNIFKKIQWDFDYKYIQLYLNFNTQSVCLVNSSTLYDIKIVSSKTLPLIVEKIVQEQKEEDVIII</sequence>
<gene>
    <name evidence="1" type="ORF">Harvfovirus17_18</name>
</gene>
<accession>A0A3G5A3S0</accession>
<dbReference type="EMBL" id="MK072259">
    <property type="protein sequence ID" value="AYV81124.1"/>
    <property type="molecule type" value="Genomic_DNA"/>
</dbReference>
<name>A0A3G5A3S0_9VIRU</name>
<reference evidence="1" key="1">
    <citation type="submission" date="2018-10" db="EMBL/GenBank/DDBJ databases">
        <title>Hidden diversity of soil giant viruses.</title>
        <authorList>
            <person name="Schulz F."/>
            <person name="Alteio L."/>
            <person name="Goudeau D."/>
            <person name="Ryan E.M."/>
            <person name="Malmstrom R.R."/>
            <person name="Blanchard J."/>
            <person name="Woyke T."/>
        </authorList>
    </citation>
    <scope>NUCLEOTIDE SEQUENCE</scope>
    <source>
        <strain evidence="1">HAV1</strain>
    </source>
</reference>